<organism evidence="7 8">
    <name type="scientific">Breznakia blatticola</name>
    <dbReference type="NCBI Taxonomy" id="1754012"/>
    <lineage>
        <taxon>Bacteria</taxon>
        <taxon>Bacillati</taxon>
        <taxon>Bacillota</taxon>
        <taxon>Erysipelotrichia</taxon>
        <taxon>Erysipelotrichales</taxon>
        <taxon>Erysipelotrichaceae</taxon>
        <taxon>Breznakia</taxon>
    </lineage>
</organism>
<dbReference type="InterPro" id="IPR027417">
    <property type="entry name" value="P-loop_NTPase"/>
</dbReference>
<keyword evidence="1" id="KW-0808">Transferase</keyword>
<dbReference type="Pfam" id="PF00874">
    <property type="entry name" value="PRD"/>
    <property type="match status" value="1"/>
</dbReference>
<dbReference type="Pfam" id="PF03610">
    <property type="entry name" value="EIIA-man"/>
    <property type="match status" value="1"/>
</dbReference>
<dbReference type="PROSITE" id="PS51372">
    <property type="entry name" value="PRD_2"/>
    <property type="match status" value="1"/>
</dbReference>
<keyword evidence="3" id="KW-0067">ATP-binding</keyword>
<accession>A0A4R8A555</accession>
<dbReference type="InterPro" id="IPR002078">
    <property type="entry name" value="Sigma_54_int"/>
</dbReference>
<dbReference type="Gene3D" id="3.40.50.300">
    <property type="entry name" value="P-loop containing nucleotide triphosphate hydrolases"/>
    <property type="match status" value="1"/>
</dbReference>
<feature type="domain" description="PTS EIIA type-4" evidence="5">
    <location>
        <begin position="551"/>
        <end position="673"/>
    </location>
</feature>
<evidence type="ECO:0000313" key="8">
    <source>
        <dbReference type="Proteomes" id="UP000294743"/>
    </source>
</evidence>
<evidence type="ECO:0000256" key="3">
    <source>
        <dbReference type="ARBA" id="ARBA00022840"/>
    </source>
</evidence>
<dbReference type="InterPro" id="IPR025943">
    <property type="entry name" value="Sigma_54_int_dom_ATP-bd_2"/>
</dbReference>
<protein>
    <submittedName>
        <fullName evidence="7">Sigma-54 dependent transcriptional regulator of gfr operon</fullName>
    </submittedName>
</protein>
<dbReference type="AlphaFoldDB" id="A0A4R8A555"/>
<dbReference type="Gene3D" id="1.10.1790.10">
    <property type="entry name" value="PRD domain"/>
    <property type="match status" value="1"/>
</dbReference>
<dbReference type="EMBL" id="SODD01000003">
    <property type="protein sequence ID" value="TDW25760.1"/>
    <property type="molecule type" value="Genomic_DNA"/>
</dbReference>
<dbReference type="InterPro" id="IPR004701">
    <property type="entry name" value="PTS_EIIA_man-typ"/>
</dbReference>
<comment type="caution">
    <text evidence="7">The sequence shown here is derived from an EMBL/GenBank/DDBJ whole genome shotgun (WGS) entry which is preliminary data.</text>
</comment>
<proteinExistence type="predicted"/>
<dbReference type="Gene3D" id="1.10.8.60">
    <property type="match status" value="1"/>
</dbReference>
<dbReference type="Gene3D" id="3.40.50.510">
    <property type="entry name" value="Phosphotransferase system, mannose-type IIA component"/>
    <property type="match status" value="1"/>
</dbReference>
<dbReference type="Pfam" id="PF25601">
    <property type="entry name" value="AAA_lid_14"/>
    <property type="match status" value="1"/>
</dbReference>
<dbReference type="PROSITE" id="PS51096">
    <property type="entry name" value="PTS_EIIA_TYPE_4"/>
    <property type="match status" value="1"/>
</dbReference>
<keyword evidence="8" id="KW-1185">Reference proteome</keyword>
<sequence>MRDKILEEIKVHTQNNDYESNSVVEISKRLQVSRNVVASEIRQLFAQGKLIKINQKPILYVVKEIFEEIHNQKVDTLEVDSLHVLTSTNSDEKRDFEKLIGYDGSLSELVSQCKGTISYPPNGLPMMLYGPTGTGKSYIARLTYEYAKHKGLLSKEQRFISVNCSEYANNPELLTANLFGHVKGAFTGADKDNEGLIALADGGILFLDEVHNLSPECQEKLFQFMDLAEYHRVGDNENWYASNVKLIFATTEKPEDVLLKTLLRRIPMTITVPSLKERGLHERVELLYSMFKTEQDKLQKKIRISAKAYSIFLAYDFPGNIGGLRGCIQTCCIQAMFSNQDDDAIVIQLHDLPKDILESEQLQSITTNFENTGDTIAVDELDSFIKAESYIIQMLHNVLTTFQTYTENDANISEMDVSINQNIHEYFDKILYHATLSTDKDFYYKGIENIFDMIRNRYGLSLSNNDILTLNCFIMDYRKNYISVRNWSYKQAEQISELLSYLENHKYYETNITKEITNYLHAYLDLDILDIVKIVFMFYLSNVTNHKSEKKRLAVILAHGFSTASSIAEATNQFLDTYVFDAIDMPINQDVQTIIKKLNEYLNSMGKFEELFLLVDMGSLEDIYKGIQNKQANIGIINNISTKTALEIGNGIIQNRPMEDIFDEVIQYSKTHYHIEKNQLKKNVILCSCASGMGTAEKLRRILKDSLPVDVPIEVQTYNYNELVEKGIHNKVFTDNHVLFIVGTLNPNIENLPFIPIEELIITDSFAVLNHELQSIMSAEQLDTFKKKILKNFSLSNIMSSLTILNPNKLLEHVADALDRLQNALDKTLSSSTCFGLYVHISCLIERLVMNKEVETYLDVDEFTKENQNFINLVKQTFREVEEYYGVDISIPEIGYIYDYIKND</sequence>
<dbReference type="GO" id="GO:0006355">
    <property type="term" value="P:regulation of DNA-templated transcription"/>
    <property type="evidence" value="ECO:0007669"/>
    <property type="project" value="InterPro"/>
</dbReference>
<dbReference type="OrthoDB" id="9765164at2"/>
<evidence type="ECO:0000313" key="7">
    <source>
        <dbReference type="EMBL" id="TDW25760.1"/>
    </source>
</evidence>
<dbReference type="RefSeq" id="WP_134167816.1">
    <property type="nucleotide sequence ID" value="NZ_SODD01000003.1"/>
</dbReference>
<evidence type="ECO:0000259" key="6">
    <source>
        <dbReference type="PROSITE" id="PS51372"/>
    </source>
</evidence>
<evidence type="ECO:0000259" key="5">
    <source>
        <dbReference type="PROSITE" id="PS51096"/>
    </source>
</evidence>
<evidence type="ECO:0000256" key="2">
    <source>
        <dbReference type="ARBA" id="ARBA00022741"/>
    </source>
</evidence>
<dbReference type="SUPFAM" id="SSF63520">
    <property type="entry name" value="PTS-regulatory domain, PRD"/>
    <property type="match status" value="1"/>
</dbReference>
<dbReference type="InterPro" id="IPR036634">
    <property type="entry name" value="PRD_sf"/>
</dbReference>
<dbReference type="InterPro" id="IPR058031">
    <property type="entry name" value="AAA_lid_NorR"/>
</dbReference>
<feature type="domain" description="Sigma-54 factor interaction" evidence="4">
    <location>
        <begin position="99"/>
        <end position="333"/>
    </location>
</feature>
<dbReference type="Proteomes" id="UP000294743">
    <property type="component" value="Unassembled WGS sequence"/>
</dbReference>
<dbReference type="GO" id="GO:0005524">
    <property type="term" value="F:ATP binding"/>
    <property type="evidence" value="ECO:0007669"/>
    <property type="project" value="UniProtKB-KW"/>
</dbReference>
<dbReference type="Pfam" id="PF00158">
    <property type="entry name" value="Sigma54_activat"/>
    <property type="match status" value="1"/>
</dbReference>
<dbReference type="CDD" id="cd00009">
    <property type="entry name" value="AAA"/>
    <property type="match status" value="1"/>
</dbReference>
<dbReference type="GO" id="GO:0016020">
    <property type="term" value="C:membrane"/>
    <property type="evidence" value="ECO:0007669"/>
    <property type="project" value="InterPro"/>
</dbReference>
<keyword evidence="2" id="KW-0547">Nucleotide-binding</keyword>
<dbReference type="GO" id="GO:0009401">
    <property type="term" value="P:phosphoenolpyruvate-dependent sugar phosphotransferase system"/>
    <property type="evidence" value="ECO:0007669"/>
    <property type="project" value="InterPro"/>
</dbReference>
<dbReference type="SUPFAM" id="SSF52540">
    <property type="entry name" value="P-loop containing nucleoside triphosphate hydrolases"/>
    <property type="match status" value="1"/>
</dbReference>
<dbReference type="PROSITE" id="PS50045">
    <property type="entry name" value="SIGMA54_INTERACT_4"/>
    <property type="match status" value="1"/>
</dbReference>
<dbReference type="PANTHER" id="PTHR32071:SF38">
    <property type="entry name" value="PSP OPERON TRANSCRIPTIONAL ACTIVATOR"/>
    <property type="match status" value="1"/>
</dbReference>
<evidence type="ECO:0000259" key="4">
    <source>
        <dbReference type="PROSITE" id="PS50045"/>
    </source>
</evidence>
<dbReference type="PROSITE" id="PS00676">
    <property type="entry name" value="SIGMA54_INTERACT_2"/>
    <property type="match status" value="1"/>
</dbReference>
<dbReference type="SMART" id="SM00382">
    <property type="entry name" value="AAA"/>
    <property type="match status" value="1"/>
</dbReference>
<dbReference type="InterPro" id="IPR003593">
    <property type="entry name" value="AAA+_ATPase"/>
</dbReference>
<gene>
    <name evidence="7" type="ORF">EDD63_10347</name>
</gene>
<dbReference type="SUPFAM" id="SSF53062">
    <property type="entry name" value="PTS system fructose IIA component-like"/>
    <property type="match status" value="1"/>
</dbReference>
<dbReference type="PANTHER" id="PTHR32071">
    <property type="entry name" value="TRANSCRIPTIONAL REGULATORY PROTEIN"/>
    <property type="match status" value="1"/>
</dbReference>
<reference evidence="7 8" key="1">
    <citation type="submission" date="2019-03" db="EMBL/GenBank/DDBJ databases">
        <title>Genomic Encyclopedia of Type Strains, Phase IV (KMG-IV): sequencing the most valuable type-strain genomes for metagenomic binning, comparative biology and taxonomic classification.</title>
        <authorList>
            <person name="Goeker M."/>
        </authorList>
    </citation>
    <scope>NUCLEOTIDE SEQUENCE [LARGE SCALE GENOMIC DNA]</scope>
    <source>
        <strain evidence="7 8">DSM 28867</strain>
    </source>
</reference>
<dbReference type="InterPro" id="IPR036662">
    <property type="entry name" value="PTS_EIIA_man-typ_sf"/>
</dbReference>
<name>A0A4R8A555_9FIRM</name>
<evidence type="ECO:0000256" key="1">
    <source>
        <dbReference type="ARBA" id="ARBA00022679"/>
    </source>
</evidence>
<dbReference type="GO" id="GO:0016740">
    <property type="term" value="F:transferase activity"/>
    <property type="evidence" value="ECO:0007669"/>
    <property type="project" value="UniProtKB-KW"/>
</dbReference>
<feature type="domain" description="PRD" evidence="6">
    <location>
        <begin position="805"/>
        <end position="904"/>
    </location>
</feature>
<dbReference type="InterPro" id="IPR011608">
    <property type="entry name" value="PRD"/>
</dbReference>